<dbReference type="PANTHER" id="PTHR43598">
    <property type="entry name" value="TUNGSTEN-CONTAINING FORMYLMETHANOFURAN DEHYDROGENASE 2 SUBUNIT B"/>
    <property type="match status" value="1"/>
</dbReference>
<dbReference type="NCBIfam" id="NF041513">
    <property type="entry name" value="formate_DH_Act"/>
    <property type="match status" value="1"/>
</dbReference>
<dbReference type="Pfam" id="PF01568">
    <property type="entry name" value="Molydop_binding"/>
    <property type="match status" value="1"/>
</dbReference>
<evidence type="ECO:0000256" key="4">
    <source>
        <dbReference type="ARBA" id="ARBA00022485"/>
    </source>
</evidence>
<dbReference type="GO" id="GO:0043546">
    <property type="term" value="F:molybdopterin cofactor binding"/>
    <property type="evidence" value="ECO:0007669"/>
    <property type="project" value="InterPro"/>
</dbReference>
<feature type="region of interest" description="Disordered" evidence="7">
    <location>
        <begin position="141"/>
        <end position="176"/>
    </location>
</feature>
<dbReference type="GO" id="GO:0016491">
    <property type="term" value="F:oxidoreductase activity"/>
    <property type="evidence" value="ECO:0007669"/>
    <property type="project" value="UniProtKB-KW"/>
</dbReference>
<accession>A0A3L9L690</accession>
<feature type="compositionally biased region" description="Basic and acidic residues" evidence="7">
    <location>
        <begin position="496"/>
        <end position="506"/>
    </location>
</feature>
<comment type="similarity">
    <text evidence="3">Belongs to the prokaryotic molybdopterin-containing oxidoreductase family.</text>
</comment>
<keyword evidence="4" id="KW-0004">4Fe-4S</keyword>
<evidence type="ECO:0000313" key="11">
    <source>
        <dbReference type="Proteomes" id="UP000277871"/>
    </source>
</evidence>
<evidence type="ECO:0000313" key="10">
    <source>
        <dbReference type="EMBL" id="RLY94523.1"/>
    </source>
</evidence>
<dbReference type="GO" id="GO:0030313">
    <property type="term" value="C:cell envelope"/>
    <property type="evidence" value="ECO:0007669"/>
    <property type="project" value="UniProtKB-SubCell"/>
</dbReference>
<dbReference type="InterPro" id="IPR006657">
    <property type="entry name" value="MoPterin_dinucl-bd_dom"/>
</dbReference>
<dbReference type="SUPFAM" id="SSF53706">
    <property type="entry name" value="Formate dehydrogenase/DMSO reductase, domains 1-3"/>
    <property type="match status" value="1"/>
</dbReference>
<gene>
    <name evidence="10" type="ORF">EAE32_04900</name>
</gene>
<dbReference type="Gene3D" id="3.40.50.740">
    <property type="match status" value="1"/>
</dbReference>
<dbReference type="EMBL" id="RDEX01000001">
    <property type="protein sequence ID" value="RLY94523.1"/>
    <property type="molecule type" value="Genomic_DNA"/>
</dbReference>
<protein>
    <submittedName>
        <fullName evidence="10">Formate dehydrogenase</fullName>
    </submittedName>
</protein>
<evidence type="ECO:0000256" key="1">
    <source>
        <dbReference type="ARBA" id="ARBA00001966"/>
    </source>
</evidence>
<feature type="region of interest" description="Disordered" evidence="7">
    <location>
        <begin position="626"/>
        <end position="658"/>
    </location>
</feature>
<keyword evidence="11" id="KW-1185">Reference proteome</keyword>
<sequence length="931" mass="102977">MGTSFGRGGATQSLQDMANADCIVIQGSNMAECHPVGFQWVTEAKARGARVIHVDPRFTRTSAVADKHLPIRAGSDIVLLGALINHVLSNDLWFHDYVLHYTNAATLISEDFEDAEDLDGLFSGYDPETGTYHLKSWGYQTEDEGEGHQADEQRNKGDEERAKAGGQQYGSGGAPVGAGKLVRDETLQHPRTVFQILKRHFARYTPEMVQETCGIAVADFEYLARSVTENSGRDRTTCFAYAVGWTQHTLGAQFIRTASILQLLLGNMGRPGGGIMALRGHATIQGSTDIPTLFNLLPGYLPMPSVTAQTFDDYVDGIRTTTQKGYWADARAYSVNLLKSWWGDAATAENDWAYDYIPRINGAHGTYQTLMAMLKDQVDGYFLLGQNPAVGSANGRLQRMGMSHLKWLVVRDLNMIESATWWKDGPEIASGELKTEDIDTEVFFMPAATHVEKSGSFTQTQRLVQWRHQAVAPPGEAQSELEFFYELGQRIRARVADSDDPRDRPLQDLTWDYPLTEDGEPDAEAVLAEINGRFLTGPRAGEPLSSYTQMTDDGSTAGGCWIYTGIYADGVNRAAMRVPGQQQDEIASQWAWAWPANRRILYNRASADPQGRPWSERKKLVWWDPGKKTWTGKDNPDFPLDREPGSTPDPQQGGPAALAGDDPFIMQADGKGWLFAPKGMMDGPLPTHYEPQESPVDNPVYAQQQNPARIMFPREDNLSAPSGDAPGTDVYPFMFTTYRLTEHHTAGGMSRWLPYLSELQPEMFCEISPELAELKGLEPYGWATIVSPRSAIEVKVLVTDRMKPLTVGGKTIHQIGLPYHWGAGTDAVVTGDGANDLLGITLDPNVQIQNFKTGSCDIRPGRRPQGAARDELVREYQRRAGLTIMTGMERITDPERELNEDPLRARDSGDVAGRSTAYRPGQDATEQEADK</sequence>
<comment type="subcellular location">
    <subcellularLocation>
        <location evidence="2">Cell envelope</location>
    </subcellularLocation>
</comment>
<dbReference type="CDD" id="cd02792">
    <property type="entry name" value="MopB_CT_Formate-Dh-Na-like"/>
    <property type="match status" value="1"/>
</dbReference>
<feature type="domain" description="Molybdopterin oxidoreductase" evidence="8">
    <location>
        <begin position="11"/>
        <end position="413"/>
    </location>
</feature>
<evidence type="ECO:0000256" key="3">
    <source>
        <dbReference type="ARBA" id="ARBA00010312"/>
    </source>
</evidence>
<dbReference type="AlphaFoldDB" id="A0A3L9L690"/>
<evidence type="ECO:0000259" key="9">
    <source>
        <dbReference type="Pfam" id="PF01568"/>
    </source>
</evidence>
<feature type="compositionally biased region" description="Basic and acidic residues" evidence="7">
    <location>
        <begin position="146"/>
        <end position="163"/>
    </location>
</feature>
<keyword evidence="6" id="KW-0560">Oxidoreductase</keyword>
<dbReference type="GO" id="GO:0009061">
    <property type="term" value="P:anaerobic respiration"/>
    <property type="evidence" value="ECO:0007669"/>
    <property type="project" value="TreeGrafter"/>
</dbReference>
<name>A0A3L9L690_9MICC</name>
<evidence type="ECO:0000256" key="7">
    <source>
        <dbReference type="SAM" id="MobiDB-lite"/>
    </source>
</evidence>
<evidence type="ECO:0000256" key="5">
    <source>
        <dbReference type="ARBA" id="ARBA00022723"/>
    </source>
</evidence>
<evidence type="ECO:0000256" key="2">
    <source>
        <dbReference type="ARBA" id="ARBA00004196"/>
    </source>
</evidence>
<dbReference type="GO" id="GO:0009055">
    <property type="term" value="F:electron transfer activity"/>
    <property type="evidence" value="ECO:0007669"/>
    <property type="project" value="TreeGrafter"/>
</dbReference>
<dbReference type="GO" id="GO:0051539">
    <property type="term" value="F:4 iron, 4 sulfur cluster binding"/>
    <property type="evidence" value="ECO:0007669"/>
    <property type="project" value="UniProtKB-KW"/>
</dbReference>
<keyword evidence="4" id="KW-0411">Iron-sulfur</keyword>
<dbReference type="SUPFAM" id="SSF50692">
    <property type="entry name" value="ADC-like"/>
    <property type="match status" value="1"/>
</dbReference>
<dbReference type="Gene3D" id="2.40.40.20">
    <property type="match status" value="1"/>
</dbReference>
<comment type="caution">
    <text evidence="10">The sequence shown here is derived from an EMBL/GenBank/DDBJ whole genome shotgun (WGS) entry which is preliminary data.</text>
</comment>
<feature type="compositionally biased region" description="Gly residues" evidence="7">
    <location>
        <begin position="167"/>
        <end position="176"/>
    </location>
</feature>
<dbReference type="Gene3D" id="3.40.228.10">
    <property type="entry name" value="Dimethylsulfoxide Reductase, domain 2"/>
    <property type="match status" value="2"/>
</dbReference>
<keyword evidence="5" id="KW-0479">Metal-binding</keyword>
<feature type="domain" description="Molybdopterin dinucleotide-binding" evidence="9">
    <location>
        <begin position="733"/>
        <end position="853"/>
    </location>
</feature>
<dbReference type="GO" id="GO:0030151">
    <property type="term" value="F:molybdenum ion binding"/>
    <property type="evidence" value="ECO:0007669"/>
    <property type="project" value="TreeGrafter"/>
</dbReference>
<feature type="region of interest" description="Disordered" evidence="7">
    <location>
        <begin position="496"/>
        <end position="515"/>
    </location>
</feature>
<proteinExistence type="inferred from homology"/>
<keyword evidence="4" id="KW-0408">Iron</keyword>
<evidence type="ECO:0000256" key="6">
    <source>
        <dbReference type="ARBA" id="ARBA00023002"/>
    </source>
</evidence>
<organism evidence="10 11">
    <name type="scientific">Kocuria tytonicola</name>
    <dbReference type="NCBI Taxonomy" id="2055946"/>
    <lineage>
        <taxon>Bacteria</taxon>
        <taxon>Bacillati</taxon>
        <taxon>Actinomycetota</taxon>
        <taxon>Actinomycetes</taxon>
        <taxon>Micrococcales</taxon>
        <taxon>Micrococcaceae</taxon>
        <taxon>Kocuria</taxon>
    </lineage>
</organism>
<feature type="compositionally biased region" description="Basic and acidic residues" evidence="7">
    <location>
        <begin position="890"/>
        <end position="909"/>
    </location>
</feature>
<feature type="compositionally biased region" description="Basic and acidic residues" evidence="7">
    <location>
        <begin position="634"/>
        <end position="644"/>
    </location>
</feature>
<reference evidence="10 11" key="1">
    <citation type="submission" date="2018-10" db="EMBL/GenBank/DDBJ databases">
        <title>Kocuria tytonicola, new bacteria from the preen glands of American barn owls (Tyto furcata).</title>
        <authorList>
            <person name="Braun M.S."/>
            <person name="Wang E."/>
            <person name="Zimmermann S."/>
            <person name="Boutin S."/>
            <person name="Wagner H."/>
            <person name="Wink M."/>
        </authorList>
    </citation>
    <scope>NUCLEOTIDE SEQUENCE [LARGE SCALE GENOMIC DNA]</scope>
    <source>
        <strain evidence="10 11">473</strain>
    </source>
</reference>
<evidence type="ECO:0000259" key="8">
    <source>
        <dbReference type="Pfam" id="PF00384"/>
    </source>
</evidence>
<dbReference type="Pfam" id="PF00384">
    <property type="entry name" value="Molybdopterin"/>
    <property type="match status" value="1"/>
</dbReference>
<dbReference type="PANTHER" id="PTHR43598:SF1">
    <property type="entry name" value="FORMATE DEHYDROGENASE-O MAJOR SUBUNIT"/>
    <property type="match status" value="1"/>
</dbReference>
<dbReference type="Proteomes" id="UP000277871">
    <property type="component" value="Unassembled WGS sequence"/>
</dbReference>
<comment type="cofactor">
    <cofactor evidence="1">
        <name>[4Fe-4S] cluster</name>
        <dbReference type="ChEBI" id="CHEBI:49883"/>
    </cofactor>
</comment>
<dbReference type="InterPro" id="IPR006656">
    <property type="entry name" value="Mopterin_OxRdtase"/>
</dbReference>
<dbReference type="InterPro" id="IPR048158">
    <property type="entry name" value="Formate_DH_Act"/>
</dbReference>
<dbReference type="InterPro" id="IPR009010">
    <property type="entry name" value="Asp_de-COase-like_dom_sf"/>
</dbReference>
<feature type="region of interest" description="Disordered" evidence="7">
    <location>
        <begin position="888"/>
        <end position="931"/>
    </location>
</feature>